<proteinExistence type="predicted"/>
<dbReference type="GO" id="GO:0003677">
    <property type="term" value="F:DNA binding"/>
    <property type="evidence" value="ECO:0007669"/>
    <property type="project" value="UniProtKB-KW"/>
</dbReference>
<keyword evidence="5" id="KW-0539">Nucleus</keyword>
<feature type="domain" description="TF-B3" evidence="6">
    <location>
        <begin position="1"/>
        <end position="57"/>
    </location>
</feature>
<sequence length="168" mass="19182">MPNGLSWTVGITKTSMETYFDENWPIFVYLNNIERGHKLVFTHHGGPDFKVLRYMADGCMPDRDIVGNYRRYYPSSTESKEIDLEPHQGQSGVVSSLPALTCVLMTSDLERGLNIPSIWWKTHIEDKDSVESATLGWKKFARMNELEVGTLCRFELLPGPTNTFNVTF</sequence>
<gene>
    <name evidence="7" type="ORF">AAHA92_29257</name>
</gene>
<dbReference type="EMBL" id="JBEAFC010000011">
    <property type="protein sequence ID" value="KAL1536640.1"/>
    <property type="molecule type" value="Genomic_DNA"/>
</dbReference>
<dbReference type="Proteomes" id="UP001567538">
    <property type="component" value="Unassembled WGS sequence"/>
</dbReference>
<protein>
    <submittedName>
        <fullName evidence="7">B3 domain-containing protein isoform X2</fullName>
    </submittedName>
</protein>
<evidence type="ECO:0000313" key="7">
    <source>
        <dbReference type="EMBL" id="KAL1536640.1"/>
    </source>
</evidence>
<accession>A0ABD1FXT8</accession>
<comment type="caution">
    <text evidence="7">The sequence shown here is derived from an EMBL/GenBank/DDBJ whole genome shotgun (WGS) entry which is preliminary data.</text>
</comment>
<evidence type="ECO:0000256" key="5">
    <source>
        <dbReference type="ARBA" id="ARBA00023242"/>
    </source>
</evidence>
<keyword evidence="4" id="KW-0804">Transcription</keyword>
<keyword evidence="8" id="KW-1185">Reference proteome</keyword>
<dbReference type="PANTHER" id="PTHR31920">
    <property type="entry name" value="B3 DOMAIN-CONTAINING"/>
    <property type="match status" value="1"/>
</dbReference>
<evidence type="ECO:0000256" key="4">
    <source>
        <dbReference type="ARBA" id="ARBA00023163"/>
    </source>
</evidence>
<dbReference type="PROSITE" id="PS50863">
    <property type="entry name" value="B3"/>
    <property type="match status" value="1"/>
</dbReference>
<dbReference type="SUPFAM" id="SSF101936">
    <property type="entry name" value="DNA-binding pseudobarrel domain"/>
    <property type="match status" value="2"/>
</dbReference>
<reference evidence="7 8" key="1">
    <citation type="submission" date="2024-06" db="EMBL/GenBank/DDBJ databases">
        <title>A chromosome level genome sequence of Diviner's sage (Salvia divinorum).</title>
        <authorList>
            <person name="Ford S.A."/>
            <person name="Ro D.-K."/>
            <person name="Ness R.W."/>
            <person name="Phillips M.A."/>
        </authorList>
    </citation>
    <scope>NUCLEOTIDE SEQUENCE [LARGE SCALE GENOMIC DNA]</scope>
    <source>
        <strain evidence="7">SAF-2024a</strain>
        <tissue evidence="7">Leaf</tissue>
    </source>
</reference>
<name>A0ABD1FXT8_SALDI</name>
<evidence type="ECO:0000313" key="8">
    <source>
        <dbReference type="Proteomes" id="UP001567538"/>
    </source>
</evidence>
<dbReference type="InterPro" id="IPR003340">
    <property type="entry name" value="B3_DNA-bd"/>
</dbReference>
<evidence type="ECO:0000256" key="1">
    <source>
        <dbReference type="ARBA" id="ARBA00004123"/>
    </source>
</evidence>
<dbReference type="Gene3D" id="2.40.330.10">
    <property type="entry name" value="DNA-binding pseudobarrel domain"/>
    <property type="match status" value="1"/>
</dbReference>
<comment type="subcellular location">
    <subcellularLocation>
        <location evidence="1">Nucleus</location>
    </subcellularLocation>
</comment>
<evidence type="ECO:0000256" key="2">
    <source>
        <dbReference type="ARBA" id="ARBA00023015"/>
    </source>
</evidence>
<dbReference type="GO" id="GO:0005634">
    <property type="term" value="C:nucleus"/>
    <property type="evidence" value="ECO:0007669"/>
    <property type="project" value="UniProtKB-SubCell"/>
</dbReference>
<organism evidence="7 8">
    <name type="scientific">Salvia divinorum</name>
    <name type="common">Maria pastora</name>
    <name type="synonym">Diviner's sage</name>
    <dbReference type="NCBI Taxonomy" id="28513"/>
    <lineage>
        <taxon>Eukaryota</taxon>
        <taxon>Viridiplantae</taxon>
        <taxon>Streptophyta</taxon>
        <taxon>Embryophyta</taxon>
        <taxon>Tracheophyta</taxon>
        <taxon>Spermatophyta</taxon>
        <taxon>Magnoliopsida</taxon>
        <taxon>eudicotyledons</taxon>
        <taxon>Gunneridae</taxon>
        <taxon>Pentapetalae</taxon>
        <taxon>asterids</taxon>
        <taxon>lamiids</taxon>
        <taxon>Lamiales</taxon>
        <taxon>Lamiaceae</taxon>
        <taxon>Nepetoideae</taxon>
        <taxon>Mentheae</taxon>
        <taxon>Salviinae</taxon>
        <taxon>Salvia</taxon>
        <taxon>Salvia subgen. Calosphace</taxon>
    </lineage>
</organism>
<dbReference type="InterPro" id="IPR050655">
    <property type="entry name" value="Plant_B3_domain"/>
</dbReference>
<evidence type="ECO:0000256" key="3">
    <source>
        <dbReference type="ARBA" id="ARBA00023125"/>
    </source>
</evidence>
<keyword evidence="3" id="KW-0238">DNA-binding</keyword>
<dbReference type="PANTHER" id="PTHR31920:SF132">
    <property type="entry name" value="TF-B3 DOMAIN-CONTAINING PROTEIN"/>
    <property type="match status" value="1"/>
</dbReference>
<keyword evidence="2" id="KW-0805">Transcription regulation</keyword>
<evidence type="ECO:0000259" key="6">
    <source>
        <dbReference type="PROSITE" id="PS50863"/>
    </source>
</evidence>
<dbReference type="AlphaFoldDB" id="A0ABD1FXT8"/>
<dbReference type="InterPro" id="IPR015300">
    <property type="entry name" value="DNA-bd_pseudobarrel_sf"/>
</dbReference>